<dbReference type="InterPro" id="IPR003663">
    <property type="entry name" value="Sugar/inositol_transpt"/>
</dbReference>
<evidence type="ECO:0000256" key="13">
    <source>
        <dbReference type="ARBA" id="ARBA00023125"/>
    </source>
</evidence>
<dbReference type="FunFam" id="1.20.1250.20:FF:000040">
    <property type="entry name" value="Solute carrier family 2, facilitated glucose transporter member 1"/>
    <property type="match status" value="1"/>
</dbReference>
<dbReference type="PRINTS" id="PR00171">
    <property type="entry name" value="SUGRTRNSPORT"/>
</dbReference>
<keyword evidence="14 19" id="KW-0472">Membrane</keyword>
<keyword evidence="12 19" id="KW-1133">Transmembrane helix</keyword>
<feature type="transmembrane region" description="Helical" evidence="19">
    <location>
        <begin position="121"/>
        <end position="144"/>
    </location>
</feature>
<evidence type="ECO:0000256" key="11">
    <source>
        <dbReference type="ARBA" id="ARBA00022833"/>
    </source>
</evidence>
<dbReference type="GO" id="GO:0008270">
    <property type="term" value="F:zinc ion binding"/>
    <property type="evidence" value="ECO:0007669"/>
    <property type="project" value="UniProtKB-KW"/>
</dbReference>
<evidence type="ECO:0000259" key="21">
    <source>
        <dbReference type="PROSITE" id="PS50850"/>
    </source>
</evidence>
<comment type="subcellular location">
    <subcellularLocation>
        <location evidence="3">Cell membrane</location>
        <topology evidence="3">Multi-pass membrane protein</topology>
    </subcellularLocation>
    <subcellularLocation>
        <location evidence="2">Nucleus</location>
    </subcellularLocation>
</comment>
<feature type="transmembrane region" description="Helical" evidence="19">
    <location>
        <begin position="97"/>
        <end position="115"/>
    </location>
</feature>
<dbReference type="PANTHER" id="PTHR23503:SF91">
    <property type="entry name" value="SOLUTE CARRIER FAMILY 2, FACILITATED GLUCOSE TRANSPORTER MEMBER 3 ISOFORM X1"/>
    <property type="match status" value="1"/>
</dbReference>
<evidence type="ECO:0000256" key="12">
    <source>
        <dbReference type="ARBA" id="ARBA00022989"/>
    </source>
</evidence>
<evidence type="ECO:0000256" key="9">
    <source>
        <dbReference type="ARBA" id="ARBA00022723"/>
    </source>
</evidence>
<dbReference type="InterPro" id="IPR012313">
    <property type="entry name" value="Znf_FCS"/>
</dbReference>
<dbReference type="PANTHER" id="PTHR23503">
    <property type="entry name" value="SOLUTE CARRIER FAMILY 2"/>
    <property type="match status" value="1"/>
</dbReference>
<keyword evidence="15" id="KW-0325">Glycoprotein</keyword>
<gene>
    <name evidence="23" type="ORF">J4Q44_G00030390</name>
</gene>
<keyword evidence="5" id="KW-0813">Transport</keyword>
<feature type="transmembrane region" description="Helical" evidence="19">
    <location>
        <begin position="186"/>
        <end position="207"/>
    </location>
</feature>
<comment type="caution">
    <text evidence="23">The sequence shown here is derived from an EMBL/GenBank/DDBJ whole genome shotgun (WGS) entry which is preliminary data.</text>
</comment>
<dbReference type="InterPro" id="IPR045263">
    <property type="entry name" value="GLUT"/>
</dbReference>
<feature type="transmembrane region" description="Helical" evidence="19">
    <location>
        <begin position="156"/>
        <end position="174"/>
    </location>
</feature>
<dbReference type="CDD" id="cd17431">
    <property type="entry name" value="MFS_GLUT_Class1"/>
    <property type="match status" value="1"/>
</dbReference>
<dbReference type="PROSITE" id="PS50105">
    <property type="entry name" value="SAM_DOMAIN"/>
    <property type="match status" value="1"/>
</dbReference>
<dbReference type="Gene3D" id="3.30.60.160">
    <property type="match status" value="1"/>
</dbReference>
<feature type="region of interest" description="Disordered" evidence="18">
    <location>
        <begin position="1036"/>
        <end position="1057"/>
    </location>
</feature>
<organism evidence="23 24">
    <name type="scientific">Coregonus suidteri</name>
    <dbReference type="NCBI Taxonomy" id="861788"/>
    <lineage>
        <taxon>Eukaryota</taxon>
        <taxon>Metazoa</taxon>
        <taxon>Chordata</taxon>
        <taxon>Craniata</taxon>
        <taxon>Vertebrata</taxon>
        <taxon>Euteleostomi</taxon>
        <taxon>Actinopterygii</taxon>
        <taxon>Neopterygii</taxon>
        <taxon>Teleostei</taxon>
        <taxon>Protacanthopterygii</taxon>
        <taxon>Salmoniformes</taxon>
        <taxon>Salmonidae</taxon>
        <taxon>Coregoninae</taxon>
        <taxon>Coregonus</taxon>
    </lineage>
</organism>
<evidence type="ECO:0000256" key="8">
    <source>
        <dbReference type="ARBA" id="ARBA00022692"/>
    </source>
</evidence>
<feature type="compositionally biased region" description="Polar residues" evidence="18">
    <location>
        <begin position="1036"/>
        <end position="1053"/>
    </location>
</feature>
<comment type="catalytic activity">
    <reaction evidence="1">
        <text>D-glucose(out) = D-glucose(in)</text>
        <dbReference type="Rhea" id="RHEA:60376"/>
        <dbReference type="ChEBI" id="CHEBI:4167"/>
    </reaction>
</comment>
<keyword evidence="10 17" id="KW-0863">Zinc-finger</keyword>
<keyword evidence="8 19" id="KW-0812">Transmembrane</keyword>
<feature type="transmembrane region" description="Helical" evidence="19">
    <location>
        <begin position="335"/>
        <end position="357"/>
    </location>
</feature>
<feature type="region of interest" description="Disordered" evidence="18">
    <location>
        <begin position="532"/>
        <end position="557"/>
    </location>
</feature>
<feature type="transmembrane region" description="Helical" evidence="19">
    <location>
        <begin position="431"/>
        <end position="449"/>
    </location>
</feature>
<evidence type="ECO:0000256" key="5">
    <source>
        <dbReference type="ARBA" id="ARBA00022448"/>
    </source>
</evidence>
<dbReference type="Gene3D" id="1.10.150.50">
    <property type="entry name" value="Transcription Factor, Ets-1"/>
    <property type="match status" value="1"/>
</dbReference>
<keyword evidence="6" id="KW-1003">Cell membrane</keyword>
<evidence type="ECO:0000256" key="15">
    <source>
        <dbReference type="ARBA" id="ARBA00023180"/>
    </source>
</evidence>
<dbReference type="PROSITE" id="PS50850">
    <property type="entry name" value="MFS"/>
    <property type="match status" value="1"/>
</dbReference>
<dbReference type="GO" id="GO:0070837">
    <property type="term" value="P:dehydroascorbic acid transport"/>
    <property type="evidence" value="ECO:0007669"/>
    <property type="project" value="TreeGrafter"/>
</dbReference>
<feature type="transmembrane region" description="Helical" evidence="19">
    <location>
        <begin position="307"/>
        <end position="328"/>
    </location>
</feature>
<feature type="region of interest" description="Disordered" evidence="18">
    <location>
        <begin position="1306"/>
        <end position="1344"/>
    </location>
</feature>
<dbReference type="Gene3D" id="1.20.1250.20">
    <property type="entry name" value="MFS general substrate transporter like domains"/>
    <property type="match status" value="1"/>
</dbReference>
<feature type="transmembrane region" description="Helical" evidence="19">
    <location>
        <begin position="12"/>
        <end position="28"/>
    </location>
</feature>
<dbReference type="GO" id="GO:0032868">
    <property type="term" value="P:response to insulin"/>
    <property type="evidence" value="ECO:0007669"/>
    <property type="project" value="TreeGrafter"/>
</dbReference>
<evidence type="ECO:0000256" key="14">
    <source>
        <dbReference type="ARBA" id="ARBA00023136"/>
    </source>
</evidence>
<feature type="domain" description="SAM" evidence="20">
    <location>
        <begin position="1365"/>
        <end position="1428"/>
    </location>
</feature>
<feature type="transmembrane region" description="Helical" evidence="19">
    <location>
        <begin position="363"/>
        <end position="389"/>
    </location>
</feature>
<proteinExistence type="inferred from homology"/>
<dbReference type="Pfam" id="PF00083">
    <property type="entry name" value="Sugar_tr"/>
    <property type="match status" value="1"/>
</dbReference>
<dbReference type="InterPro" id="IPR005828">
    <property type="entry name" value="MFS_sugar_transport-like"/>
</dbReference>
<keyword evidence="9" id="KW-0479">Metal-binding</keyword>
<evidence type="ECO:0000259" key="20">
    <source>
        <dbReference type="PROSITE" id="PS50105"/>
    </source>
</evidence>
<dbReference type="Pfam" id="PF21319">
    <property type="entry name" value="zf-FCS_1"/>
    <property type="match status" value="1"/>
</dbReference>
<dbReference type="GO" id="GO:0003677">
    <property type="term" value="F:DNA binding"/>
    <property type="evidence" value="ECO:0007669"/>
    <property type="project" value="UniProtKB-KW"/>
</dbReference>
<dbReference type="GO" id="GO:0005634">
    <property type="term" value="C:nucleus"/>
    <property type="evidence" value="ECO:0007669"/>
    <property type="project" value="UniProtKB-SubCell"/>
</dbReference>
<feature type="compositionally biased region" description="Basic and acidic residues" evidence="18">
    <location>
        <begin position="1309"/>
        <end position="1318"/>
    </location>
</feature>
<dbReference type="PROSITE" id="PS00217">
    <property type="entry name" value="SUGAR_TRANSPORT_2"/>
    <property type="match status" value="1"/>
</dbReference>
<feature type="region of interest" description="Disordered" evidence="18">
    <location>
        <begin position="1090"/>
        <end position="1172"/>
    </location>
</feature>
<name>A0AAN8R8Y0_9TELE</name>
<dbReference type="PROSITE" id="PS00216">
    <property type="entry name" value="SUGAR_TRANSPORT_1"/>
    <property type="match status" value="1"/>
</dbReference>
<feature type="domain" description="FCS-type" evidence="22">
    <location>
        <begin position="1222"/>
        <end position="1256"/>
    </location>
</feature>
<dbReference type="InterPro" id="IPR020846">
    <property type="entry name" value="MFS_dom"/>
</dbReference>
<keyword evidence="16" id="KW-0539">Nucleus</keyword>
<keyword evidence="7" id="KW-0762">Sugar transport</keyword>
<feature type="transmembrane region" description="Helical" evidence="19">
    <location>
        <begin position="272"/>
        <end position="295"/>
    </location>
</feature>
<evidence type="ECO:0000256" key="17">
    <source>
        <dbReference type="PROSITE-ProRule" id="PRU00367"/>
    </source>
</evidence>
<dbReference type="NCBIfam" id="TIGR00879">
    <property type="entry name" value="SP"/>
    <property type="match status" value="1"/>
</dbReference>
<evidence type="ECO:0000256" key="18">
    <source>
        <dbReference type="SAM" id="MobiDB-lite"/>
    </source>
</evidence>
<feature type="region of interest" description="Disordered" evidence="18">
    <location>
        <begin position="702"/>
        <end position="732"/>
    </location>
</feature>
<evidence type="ECO:0000256" key="6">
    <source>
        <dbReference type="ARBA" id="ARBA00022475"/>
    </source>
</evidence>
<accession>A0AAN8R8Y0</accession>
<evidence type="ECO:0000256" key="19">
    <source>
        <dbReference type="SAM" id="Phobius"/>
    </source>
</evidence>
<feature type="compositionally biased region" description="Low complexity" evidence="18">
    <location>
        <begin position="1330"/>
        <end position="1341"/>
    </location>
</feature>
<dbReference type="SMART" id="SM00454">
    <property type="entry name" value="SAM"/>
    <property type="match status" value="1"/>
</dbReference>
<feature type="region of interest" description="Disordered" evidence="18">
    <location>
        <begin position="770"/>
        <end position="789"/>
    </location>
</feature>
<evidence type="ECO:0000256" key="7">
    <source>
        <dbReference type="ARBA" id="ARBA00022597"/>
    </source>
</evidence>
<dbReference type="EMBL" id="JAGTTL010000002">
    <property type="protein sequence ID" value="KAK6327394.1"/>
    <property type="molecule type" value="Genomic_DNA"/>
</dbReference>
<feature type="region of interest" description="Disordered" evidence="18">
    <location>
        <begin position="807"/>
        <end position="829"/>
    </location>
</feature>
<dbReference type="GO" id="GO:0046323">
    <property type="term" value="P:D-glucose import"/>
    <property type="evidence" value="ECO:0007669"/>
    <property type="project" value="TreeGrafter"/>
</dbReference>
<dbReference type="GO" id="GO:0055056">
    <property type="term" value="F:D-glucose transmembrane transporter activity"/>
    <property type="evidence" value="ECO:0007669"/>
    <property type="project" value="TreeGrafter"/>
</dbReference>
<evidence type="ECO:0000259" key="22">
    <source>
        <dbReference type="PROSITE" id="PS51024"/>
    </source>
</evidence>
<evidence type="ECO:0000256" key="3">
    <source>
        <dbReference type="ARBA" id="ARBA00004651"/>
    </source>
</evidence>
<evidence type="ECO:0000313" key="23">
    <source>
        <dbReference type="EMBL" id="KAK6327394.1"/>
    </source>
</evidence>
<sequence length="1428" mass="152031">MVEEKKQVTGYLLFSLATAVIGSLQFGYNTGVINAPEQKLRAFFNNTWMERYGEPIAPGTCTIVWSFSVAIFSVGGMVGSFSVGVMADRFGRKLSMFLVNILAVIGGLLMGFSTLCSSYEMVIAGRLVIGLFCGLFTGLTPMYVGELSPTPLRGAFGTLHQLGVVVGILVAQVFGLESLLGSDKLWPLLLALTVIPAVLQCILLPFCPESPRFLLINQNKEEQARKALVRLRGSEDVSKDMQEMKEESSKMAMEKKVTIPELFRTAAYRQPLLIAVMLHLSQQLSGINAVFYYSTGIFESAGVTQPIYATIGAGAVNTVFTVVSLFLVERVGRRTLHLIGLAGMAVSALLMTIALLLKGYSSLSYLSIGAVFLFVAMFEMGPGPIPWFIVAELFSQGPRPAAIAVAGCCNWTANFLVGISFPKLEELCGPYVFIIFMILLLFFFIFTFIKVPETKGKTFDEIAREFGGGPLPPATSVEAPATSSSITLPASPIKEKVPLVEAAAAEDKSNSTVQESFREKHRWQYTNVHVMETDGDQNQGSTNGTTPSGLNSRPSQMNSMSLYERQAVQALQALQRQPNAAQYFQQLMLQQQINSAQLQNLAAVQQATLAASRQSSPPANSISQTTSTTVTSMNVTTSVGGAITSTRAIGPGSSATSTISQSVLLGGNAAGQGQMYLRVNRSLRAPLSSQLIFMPGSTATTAMATVTKQPQTQQQQQQEVTPTSSSNQSDNDQVQNLALRCLSSPKGVGVKTETPERGETATYSLIQSSHQQFNQSTPQYTTKPTQQQQSHIKIPTYIQSSNANLSSLNLKTGNHHSNAPSSPSTSVPLSQLLLSGPNFGRGGAITTVTSAATATHILVPTSNAPAQSHIYQVGAATIKPNVSTQTLVVQPLQKSTINDKGGHGNGPVPIQPKTQQGLRMPLQLPSRNPPPILPAPPANNQTIATQPPPHIPVQIVGARQSSIGNPQALALVQARNTCSQDGATLLSSSSSASLLTMVASIASREGGGISRGADLKSLQSAQEALPLAHISHVHAQANQNQSPGLNPNPNCTLAASISSQSQASRSSLTLPLPLVEASSVSAVVAANGESMCSQPPQGKSMKRKSESVAANDEDGPPPPHLVPMSEHSPALSSSAMEAGPGPLSPSPSPSLSPALSVSRMGGGQGERAPPPQAVVKPHVLTHLIAGFVIQEGAEPFPVSGPVKEAAGEDLAMDNPNASQPETVNTATVLKCEYCKSFAPARQFRGTKRFCSLTCSKRYNVSCSQHYRLRQGGHLSHSDEDGVLRRRVPHRTSSEIASAKIAGRPLPVKCRSESSRSEDVSSCGEEEDDPMSLSPASSSSCHQPPPTLRLEVSKASYFLPGSPAQWSVEEVSQFISSLQGCEELAAHFLSQEIDGQALLLLREEHLMSTMNIKLGPALKICAHINILRD</sequence>
<evidence type="ECO:0000256" key="10">
    <source>
        <dbReference type="ARBA" id="ARBA00022771"/>
    </source>
</evidence>
<evidence type="ECO:0008006" key="25">
    <source>
        <dbReference type="Google" id="ProtNLM"/>
    </source>
</evidence>
<dbReference type="InterPro" id="IPR001660">
    <property type="entry name" value="SAM"/>
</dbReference>
<feature type="domain" description="Major facilitator superfamily (MFS) profile" evidence="21">
    <location>
        <begin position="15"/>
        <end position="455"/>
    </location>
</feature>
<dbReference type="CDD" id="cd09577">
    <property type="entry name" value="SAM_Ph1_2_3"/>
    <property type="match status" value="1"/>
</dbReference>
<reference evidence="23 24" key="1">
    <citation type="submission" date="2021-04" db="EMBL/GenBank/DDBJ databases">
        <authorList>
            <person name="De Guttry C."/>
            <person name="Zahm M."/>
            <person name="Klopp C."/>
            <person name="Cabau C."/>
            <person name="Louis A."/>
            <person name="Berthelot C."/>
            <person name="Parey E."/>
            <person name="Roest Crollius H."/>
            <person name="Montfort J."/>
            <person name="Robinson-Rechavi M."/>
            <person name="Bucao C."/>
            <person name="Bouchez O."/>
            <person name="Gislard M."/>
            <person name="Lluch J."/>
            <person name="Milhes M."/>
            <person name="Lampietro C."/>
            <person name="Lopez Roques C."/>
            <person name="Donnadieu C."/>
            <person name="Braasch I."/>
            <person name="Desvignes T."/>
            <person name="Postlethwait J."/>
            <person name="Bobe J."/>
            <person name="Wedekind C."/>
            <person name="Guiguen Y."/>
        </authorList>
    </citation>
    <scope>NUCLEOTIDE SEQUENCE [LARGE SCALE GENOMIC DNA]</scope>
    <source>
        <strain evidence="23">Cs_M1</strain>
        <tissue evidence="23">Blood</tissue>
    </source>
</reference>
<feature type="transmembrane region" description="Helical" evidence="19">
    <location>
        <begin position="63"/>
        <end position="85"/>
    </location>
</feature>
<feature type="compositionally biased region" description="Polar residues" evidence="18">
    <location>
        <begin position="536"/>
        <end position="557"/>
    </location>
</feature>
<dbReference type="InterPro" id="IPR038603">
    <property type="entry name" value="Znf_FCS_sf"/>
</dbReference>
<dbReference type="SUPFAM" id="SSF103473">
    <property type="entry name" value="MFS general substrate transporter"/>
    <property type="match status" value="1"/>
</dbReference>
<feature type="compositionally biased region" description="Low complexity" evidence="18">
    <location>
        <begin position="775"/>
        <end position="789"/>
    </location>
</feature>
<dbReference type="InterPro" id="IPR005829">
    <property type="entry name" value="Sugar_transporter_CS"/>
</dbReference>
<keyword evidence="13" id="KW-0238">DNA-binding</keyword>
<feature type="compositionally biased region" description="Polar residues" evidence="18">
    <location>
        <begin position="811"/>
        <end position="829"/>
    </location>
</feature>
<evidence type="ECO:0000256" key="16">
    <source>
        <dbReference type="ARBA" id="ARBA00023242"/>
    </source>
</evidence>
<dbReference type="InterPro" id="IPR013761">
    <property type="entry name" value="SAM/pointed_sf"/>
</dbReference>
<protein>
    <recommendedName>
        <fullName evidence="25">Polyhomeotic-like protein 1</fullName>
    </recommendedName>
</protein>
<dbReference type="PROSITE" id="PS51024">
    <property type="entry name" value="ZF_FCS"/>
    <property type="match status" value="1"/>
</dbReference>
<dbReference type="SUPFAM" id="SSF47769">
    <property type="entry name" value="SAM/Pointed domain"/>
    <property type="match status" value="1"/>
</dbReference>
<comment type="similarity">
    <text evidence="4">Belongs to the major facilitator superfamily. Sugar transporter (TC 2.A.1.1) family. Glucose transporter subfamily.</text>
</comment>
<dbReference type="InterPro" id="IPR036259">
    <property type="entry name" value="MFS_trans_sf"/>
</dbReference>
<dbReference type="GO" id="GO:0016323">
    <property type="term" value="C:basolateral plasma membrane"/>
    <property type="evidence" value="ECO:0007669"/>
    <property type="project" value="TreeGrafter"/>
</dbReference>
<keyword evidence="24" id="KW-1185">Reference proteome</keyword>
<evidence type="ECO:0000256" key="1">
    <source>
        <dbReference type="ARBA" id="ARBA00000618"/>
    </source>
</evidence>
<keyword evidence="11" id="KW-0862">Zinc</keyword>
<evidence type="ECO:0000313" key="24">
    <source>
        <dbReference type="Proteomes" id="UP001356427"/>
    </source>
</evidence>
<dbReference type="GO" id="GO:0016324">
    <property type="term" value="C:apical plasma membrane"/>
    <property type="evidence" value="ECO:0007669"/>
    <property type="project" value="TreeGrafter"/>
</dbReference>
<dbReference type="Pfam" id="PF00536">
    <property type="entry name" value="SAM_1"/>
    <property type="match status" value="1"/>
</dbReference>
<dbReference type="Proteomes" id="UP001356427">
    <property type="component" value="Unassembled WGS sequence"/>
</dbReference>
<feature type="compositionally biased region" description="Low complexity" evidence="18">
    <location>
        <begin position="705"/>
        <end position="732"/>
    </location>
</feature>
<evidence type="ECO:0000256" key="2">
    <source>
        <dbReference type="ARBA" id="ARBA00004123"/>
    </source>
</evidence>
<evidence type="ECO:0000256" key="4">
    <source>
        <dbReference type="ARBA" id="ARBA00007004"/>
    </source>
</evidence>